<protein>
    <submittedName>
        <fullName evidence="1">Uncharacterized protein</fullName>
    </submittedName>
</protein>
<keyword evidence="2" id="KW-1185">Reference proteome</keyword>
<reference evidence="1" key="1">
    <citation type="journal article" date="2021" name="Environ. Microbiol.">
        <title>Gene family expansions and transcriptome signatures uncover fungal adaptations to wood decay.</title>
        <authorList>
            <person name="Hage H."/>
            <person name="Miyauchi S."/>
            <person name="Viragh M."/>
            <person name="Drula E."/>
            <person name="Min B."/>
            <person name="Chaduli D."/>
            <person name="Navarro D."/>
            <person name="Favel A."/>
            <person name="Norest M."/>
            <person name="Lesage-Meessen L."/>
            <person name="Balint B."/>
            <person name="Merenyi Z."/>
            <person name="de Eugenio L."/>
            <person name="Morin E."/>
            <person name="Martinez A.T."/>
            <person name="Baldrian P."/>
            <person name="Stursova M."/>
            <person name="Martinez M.J."/>
            <person name="Novotny C."/>
            <person name="Magnuson J.K."/>
            <person name="Spatafora J.W."/>
            <person name="Maurice S."/>
            <person name="Pangilinan J."/>
            <person name="Andreopoulos W."/>
            <person name="LaButti K."/>
            <person name="Hundley H."/>
            <person name="Na H."/>
            <person name="Kuo A."/>
            <person name="Barry K."/>
            <person name="Lipzen A."/>
            <person name="Henrissat B."/>
            <person name="Riley R."/>
            <person name="Ahrendt S."/>
            <person name="Nagy L.G."/>
            <person name="Grigoriev I.V."/>
            <person name="Martin F."/>
            <person name="Rosso M.N."/>
        </authorList>
    </citation>
    <scope>NUCLEOTIDE SEQUENCE</scope>
    <source>
        <strain evidence="1">CBS 384.51</strain>
    </source>
</reference>
<sequence length="361" mass="40523">MSGLSESDIQQLLLEQTGTYIQDSAYVLYLFESCITFSQEIDVIWRRKWSMMTCLYAFTRYSGVLFCINNFIPVWSWEAGQYILDILDITQLFCLALFSALRVYALIDGKILTTGIVFLLNLVPVATNLFNYVTSVIVMDSEVCTSIPMVSESVHLRRMCDSSFRIEISLGTRISVIIGDVLVLLVTWSKSAKLYHEARQLRVKAPLATLLFRDGTFYFIVLLILNMLQVIKANIPSLFTMRVSQPFFENLLPLIVCRFILNLRQVKPAGSSWISGTQSGSLRFVGNAGESLRFGAEEEEENAAERLTEAEEPDVVAQDIIDSGEDIAGYDINFDGSFSARLVLSNTILQGENNGGEDPQE</sequence>
<evidence type="ECO:0000313" key="2">
    <source>
        <dbReference type="Proteomes" id="UP001055072"/>
    </source>
</evidence>
<accession>A0ACB8TXC3</accession>
<comment type="caution">
    <text evidence="1">The sequence shown here is derived from an EMBL/GenBank/DDBJ whole genome shotgun (WGS) entry which is preliminary data.</text>
</comment>
<name>A0ACB8TXC3_9APHY</name>
<organism evidence="1 2">
    <name type="scientific">Irpex rosettiformis</name>
    <dbReference type="NCBI Taxonomy" id="378272"/>
    <lineage>
        <taxon>Eukaryota</taxon>
        <taxon>Fungi</taxon>
        <taxon>Dikarya</taxon>
        <taxon>Basidiomycota</taxon>
        <taxon>Agaricomycotina</taxon>
        <taxon>Agaricomycetes</taxon>
        <taxon>Polyporales</taxon>
        <taxon>Irpicaceae</taxon>
        <taxon>Irpex</taxon>
    </lineage>
</organism>
<dbReference type="Proteomes" id="UP001055072">
    <property type="component" value="Unassembled WGS sequence"/>
</dbReference>
<gene>
    <name evidence="1" type="ORF">BDY19DRAFT_995482</name>
</gene>
<proteinExistence type="predicted"/>
<evidence type="ECO:0000313" key="1">
    <source>
        <dbReference type="EMBL" id="KAI0086727.1"/>
    </source>
</evidence>
<dbReference type="EMBL" id="MU274921">
    <property type="protein sequence ID" value="KAI0086727.1"/>
    <property type="molecule type" value="Genomic_DNA"/>
</dbReference>